<dbReference type="PANTHER" id="PTHR43566">
    <property type="entry name" value="CONSERVED PROTEIN"/>
    <property type="match status" value="1"/>
</dbReference>
<name>A0A9D1G8J7_9FIRM</name>
<evidence type="ECO:0000259" key="1">
    <source>
        <dbReference type="Pfam" id="PF13635"/>
    </source>
</evidence>
<dbReference type="EMBL" id="DVKI01000083">
    <property type="protein sequence ID" value="HIT17265.1"/>
    <property type="molecule type" value="Genomic_DNA"/>
</dbReference>
<feature type="domain" description="DUF4143" evidence="1">
    <location>
        <begin position="12"/>
        <end position="80"/>
    </location>
</feature>
<dbReference type="SUPFAM" id="SSF52980">
    <property type="entry name" value="Restriction endonuclease-like"/>
    <property type="match status" value="1"/>
</dbReference>
<organism evidence="2 3">
    <name type="scientific">Candidatus Caccosoma faecigallinarum</name>
    <dbReference type="NCBI Taxonomy" id="2840720"/>
    <lineage>
        <taxon>Bacteria</taxon>
        <taxon>Bacillati</taxon>
        <taxon>Bacillota</taxon>
        <taxon>Bacillota incertae sedis</taxon>
        <taxon>Candidatus Caccosoma</taxon>
    </lineage>
</organism>
<evidence type="ECO:0000313" key="3">
    <source>
        <dbReference type="Proteomes" id="UP000886893"/>
    </source>
</evidence>
<dbReference type="PANTHER" id="PTHR43566:SF2">
    <property type="entry name" value="DUF4143 DOMAIN-CONTAINING PROTEIN"/>
    <property type="match status" value="1"/>
</dbReference>
<protein>
    <submittedName>
        <fullName evidence="2">DUF4143 domain-containing protein</fullName>
    </submittedName>
</protein>
<reference evidence="2" key="2">
    <citation type="journal article" date="2021" name="PeerJ">
        <title>Extensive microbial diversity within the chicken gut microbiome revealed by metagenomics and culture.</title>
        <authorList>
            <person name="Gilroy R."/>
            <person name="Ravi A."/>
            <person name="Getino M."/>
            <person name="Pursley I."/>
            <person name="Horton D.L."/>
            <person name="Alikhan N.F."/>
            <person name="Baker D."/>
            <person name="Gharbi K."/>
            <person name="Hall N."/>
            <person name="Watson M."/>
            <person name="Adriaenssens E.M."/>
            <person name="Foster-Nyarko E."/>
            <person name="Jarju S."/>
            <person name="Secka A."/>
            <person name="Antonio M."/>
            <person name="Oren A."/>
            <person name="Chaudhuri R.R."/>
            <person name="La Ragione R."/>
            <person name="Hildebrand F."/>
            <person name="Pallen M.J."/>
        </authorList>
    </citation>
    <scope>NUCLEOTIDE SEQUENCE</scope>
    <source>
        <strain evidence="2">14508</strain>
    </source>
</reference>
<accession>A0A9D1G8J7</accession>
<dbReference type="InterPro" id="IPR025420">
    <property type="entry name" value="DUF4143"/>
</dbReference>
<dbReference type="Pfam" id="PF13635">
    <property type="entry name" value="DUF4143"/>
    <property type="match status" value="1"/>
</dbReference>
<sequence length="128" mass="14635">MSSNCLNRSKTKYPNPETLEVGALSGAIFETFVANEVIKNLTNNGVKPQMCLYYYRDKNQKEIDLIYVEGDVLFPIKIKKGISPNVPDKHFEVMKKYSNNVSTGIILCMTKKLQPINKNCWLVPIEYI</sequence>
<dbReference type="AlphaFoldDB" id="A0A9D1G8J7"/>
<dbReference type="Proteomes" id="UP000886893">
    <property type="component" value="Unassembled WGS sequence"/>
</dbReference>
<gene>
    <name evidence="2" type="ORF">IAD04_02650</name>
</gene>
<comment type="caution">
    <text evidence="2">The sequence shown here is derived from an EMBL/GenBank/DDBJ whole genome shotgun (WGS) entry which is preliminary data.</text>
</comment>
<reference evidence="2" key="1">
    <citation type="submission" date="2020-10" db="EMBL/GenBank/DDBJ databases">
        <authorList>
            <person name="Gilroy R."/>
        </authorList>
    </citation>
    <scope>NUCLEOTIDE SEQUENCE</scope>
    <source>
        <strain evidence="2">14508</strain>
    </source>
</reference>
<evidence type="ECO:0000313" key="2">
    <source>
        <dbReference type="EMBL" id="HIT17265.1"/>
    </source>
</evidence>
<dbReference type="InterPro" id="IPR011335">
    <property type="entry name" value="Restrct_endonuc-II-like"/>
</dbReference>
<proteinExistence type="predicted"/>